<dbReference type="Proteomes" id="UP000281261">
    <property type="component" value="Unassembled WGS sequence"/>
</dbReference>
<protein>
    <submittedName>
        <fullName evidence="2">Uncharacterized protein</fullName>
    </submittedName>
</protein>
<name>A0A420ZCQ3_UNCK3</name>
<organism evidence="2 3">
    <name type="scientific">candidate division Kazan bacterium</name>
    <dbReference type="NCBI Taxonomy" id="2202143"/>
    <lineage>
        <taxon>Bacteria</taxon>
        <taxon>Bacteria division Kazan-3B-28</taxon>
    </lineage>
</organism>
<proteinExistence type="predicted"/>
<keyword evidence="1" id="KW-0472">Membrane</keyword>
<evidence type="ECO:0000256" key="1">
    <source>
        <dbReference type="SAM" id="Phobius"/>
    </source>
</evidence>
<dbReference type="AlphaFoldDB" id="A0A420ZCQ3"/>
<sequence>MTESAPETQIGSLIEKISGLMETTVGWLLTAASAIVIIMIIIGGIQYITGQAEAGKKTIIAALIGTVIIVLSYPIITVVINLLSH</sequence>
<evidence type="ECO:0000313" key="3">
    <source>
        <dbReference type="Proteomes" id="UP000281261"/>
    </source>
</evidence>
<gene>
    <name evidence="2" type="ORF">DRH29_02525</name>
</gene>
<reference evidence="2 3" key="1">
    <citation type="submission" date="2018-06" db="EMBL/GenBank/DDBJ databases">
        <title>Extensive metabolic versatility and redundancy in microbially diverse, dynamic hydrothermal sediments.</title>
        <authorList>
            <person name="Dombrowski N."/>
            <person name="Teske A."/>
            <person name="Baker B.J."/>
        </authorList>
    </citation>
    <scope>NUCLEOTIDE SEQUENCE [LARGE SCALE GENOMIC DNA]</scope>
    <source>
        <strain evidence="2">B79_G16</strain>
    </source>
</reference>
<evidence type="ECO:0000313" key="2">
    <source>
        <dbReference type="EMBL" id="RLC37274.1"/>
    </source>
</evidence>
<dbReference type="EMBL" id="QMNG01000007">
    <property type="protein sequence ID" value="RLC37274.1"/>
    <property type="molecule type" value="Genomic_DNA"/>
</dbReference>
<feature type="transmembrane region" description="Helical" evidence="1">
    <location>
        <begin position="60"/>
        <end position="83"/>
    </location>
</feature>
<keyword evidence="1" id="KW-1133">Transmembrane helix</keyword>
<accession>A0A420ZCQ3</accession>
<keyword evidence="1" id="KW-0812">Transmembrane</keyword>
<feature type="transmembrane region" description="Helical" evidence="1">
    <location>
        <begin position="25"/>
        <end position="48"/>
    </location>
</feature>
<comment type="caution">
    <text evidence="2">The sequence shown here is derived from an EMBL/GenBank/DDBJ whole genome shotgun (WGS) entry which is preliminary data.</text>
</comment>